<name>A0A2T0UI02_9MICO</name>
<accession>A0A2T0UI02</accession>
<evidence type="ECO:0000256" key="3">
    <source>
        <dbReference type="ARBA" id="ARBA00022801"/>
    </source>
</evidence>
<dbReference type="Pfam" id="PF05576">
    <property type="entry name" value="Peptidase_S37"/>
    <property type="match status" value="1"/>
</dbReference>
<feature type="signal peptide" evidence="5">
    <location>
        <begin position="1"/>
        <end position="32"/>
    </location>
</feature>
<dbReference type="Gene3D" id="3.40.50.1820">
    <property type="entry name" value="alpha/beta hydrolase"/>
    <property type="match status" value="1"/>
</dbReference>
<keyword evidence="1" id="KW-0645">Protease</keyword>
<dbReference type="ESTHER" id="9mico-a0a2t0ui02">
    <property type="family name" value="Peptidase_S37"/>
</dbReference>
<dbReference type="PANTHER" id="PTHR11010:SF38">
    <property type="entry name" value="LYSOSOMAL PRO-X CARBOXYPEPTIDASE"/>
    <property type="match status" value="1"/>
</dbReference>
<dbReference type="InterPro" id="IPR008761">
    <property type="entry name" value="Peptidase_S37"/>
</dbReference>
<dbReference type="Proteomes" id="UP000237822">
    <property type="component" value="Unassembled WGS sequence"/>
</dbReference>
<dbReference type="PANTHER" id="PTHR11010">
    <property type="entry name" value="PROTEASE S28 PRO-X CARBOXYPEPTIDASE-RELATED"/>
    <property type="match status" value="1"/>
</dbReference>
<feature type="region of interest" description="Disordered" evidence="4">
    <location>
        <begin position="479"/>
        <end position="504"/>
    </location>
</feature>
<dbReference type="InterPro" id="IPR029058">
    <property type="entry name" value="AB_hydrolase_fold"/>
</dbReference>
<evidence type="ECO:0000313" key="6">
    <source>
        <dbReference type="EMBL" id="PRY57498.1"/>
    </source>
</evidence>
<keyword evidence="3" id="KW-0378">Hydrolase</keyword>
<keyword evidence="2 5" id="KW-0732">Signal</keyword>
<feature type="chain" id="PRO_5015618324" evidence="5">
    <location>
        <begin position="33"/>
        <end position="504"/>
    </location>
</feature>
<comment type="caution">
    <text evidence="6">The sequence shown here is derived from an EMBL/GenBank/DDBJ whole genome shotgun (WGS) entry which is preliminary data.</text>
</comment>
<proteinExistence type="predicted"/>
<evidence type="ECO:0000256" key="1">
    <source>
        <dbReference type="ARBA" id="ARBA00022670"/>
    </source>
</evidence>
<sequence>MLVRPHRSRAVTAAVAAGAAALVGFSSPTATAAPVPGTTVATTTTAVAAPVTAQADILDRVRAVPGVTKVTEATAPEGYRFFLIDFTQYRDQRHPKEGTFTQRLSLLHKSDDRPMVMYTSGYGLSTRASRSEPTQIVDGNQLSMEYRFFNTSIPTTPDWDEELTIWQAATDQHRIIEAFKSIYTENWLTTGGSKGGMTATYHRRFYPKDVSGTIPYVAPNDVVDGQDVYDEFLANVGNDASCRDALTAVQRRALGTDRQWFLDRLAQLTKEEKLTWTITGGMEQAFEAAVVDYYFAFWQYSLQSDCADVPDAATATNEQLWEHLDAVAGMSFYADQTLSNYVPYYYQAAYQMGSPEPYEDRIADLLKYPGFNTAESFVPSALRPVVDDTKAMPDVDRWVRLRSTEMLYVYGSNDPWSAEPFTCGREASAERRECYRFYVDGGNHGAKIAQLPAPERTFATQKVLEWAGLTDADPVAKKVKKNGRWSTNNQLDRPEIRGRALGRR</sequence>
<evidence type="ECO:0000256" key="4">
    <source>
        <dbReference type="SAM" id="MobiDB-lite"/>
    </source>
</evidence>
<evidence type="ECO:0000313" key="7">
    <source>
        <dbReference type="Proteomes" id="UP000237822"/>
    </source>
</evidence>
<gene>
    <name evidence="6" type="ORF">BCF74_1159</name>
</gene>
<dbReference type="SUPFAM" id="SSF53474">
    <property type="entry name" value="alpha/beta-Hydrolases"/>
    <property type="match status" value="1"/>
</dbReference>
<dbReference type="EMBL" id="PVTI01000015">
    <property type="protein sequence ID" value="PRY57498.1"/>
    <property type="molecule type" value="Genomic_DNA"/>
</dbReference>
<dbReference type="GO" id="GO:0006508">
    <property type="term" value="P:proteolysis"/>
    <property type="evidence" value="ECO:0007669"/>
    <property type="project" value="UniProtKB-KW"/>
</dbReference>
<protein>
    <submittedName>
        <fullName evidence="6">PS-10 peptidase S37</fullName>
    </submittedName>
</protein>
<dbReference type="GO" id="GO:0008239">
    <property type="term" value="F:dipeptidyl-peptidase activity"/>
    <property type="evidence" value="ECO:0007669"/>
    <property type="project" value="TreeGrafter"/>
</dbReference>
<evidence type="ECO:0000256" key="5">
    <source>
        <dbReference type="SAM" id="SignalP"/>
    </source>
</evidence>
<keyword evidence="7" id="KW-1185">Reference proteome</keyword>
<organism evidence="6 7">
    <name type="scientific">Knoellia remsis</name>
    <dbReference type="NCBI Taxonomy" id="407159"/>
    <lineage>
        <taxon>Bacteria</taxon>
        <taxon>Bacillati</taxon>
        <taxon>Actinomycetota</taxon>
        <taxon>Actinomycetes</taxon>
        <taxon>Micrococcales</taxon>
        <taxon>Intrasporangiaceae</taxon>
        <taxon>Knoellia</taxon>
    </lineage>
</organism>
<reference evidence="6 7" key="1">
    <citation type="submission" date="2018-03" db="EMBL/GenBank/DDBJ databases">
        <title>Genomic Encyclopedia of Archaeal and Bacterial Type Strains, Phase II (KMG-II): from individual species to whole genera.</title>
        <authorList>
            <person name="Goeker M."/>
        </authorList>
    </citation>
    <scope>NUCLEOTIDE SEQUENCE [LARGE SCALE GENOMIC DNA]</scope>
    <source>
        <strain evidence="6 7">ATCC BAA-1496</strain>
    </source>
</reference>
<dbReference type="AlphaFoldDB" id="A0A2T0UI02"/>
<evidence type="ECO:0000256" key="2">
    <source>
        <dbReference type="ARBA" id="ARBA00022729"/>
    </source>
</evidence>
<dbReference type="OrthoDB" id="3979391at2"/>